<evidence type="ECO:0000256" key="1">
    <source>
        <dbReference type="SAM" id="Phobius"/>
    </source>
</evidence>
<accession>A0A9P5TFZ6</accession>
<keyword evidence="1" id="KW-1133">Transmembrane helix</keyword>
<organism evidence="2 3">
    <name type="scientific">Gymnopilus junonius</name>
    <name type="common">Spectacular rustgill mushroom</name>
    <name type="synonym">Gymnopilus spectabilis subsp. junonius</name>
    <dbReference type="NCBI Taxonomy" id="109634"/>
    <lineage>
        <taxon>Eukaryota</taxon>
        <taxon>Fungi</taxon>
        <taxon>Dikarya</taxon>
        <taxon>Basidiomycota</taxon>
        <taxon>Agaricomycotina</taxon>
        <taxon>Agaricomycetes</taxon>
        <taxon>Agaricomycetidae</taxon>
        <taxon>Agaricales</taxon>
        <taxon>Agaricineae</taxon>
        <taxon>Hymenogastraceae</taxon>
        <taxon>Gymnopilus</taxon>
    </lineage>
</organism>
<dbReference type="AlphaFoldDB" id="A0A9P5TFZ6"/>
<evidence type="ECO:0000313" key="3">
    <source>
        <dbReference type="Proteomes" id="UP000724874"/>
    </source>
</evidence>
<keyword evidence="1" id="KW-0472">Membrane</keyword>
<comment type="caution">
    <text evidence="2">The sequence shown here is derived from an EMBL/GenBank/DDBJ whole genome shotgun (WGS) entry which is preliminary data.</text>
</comment>
<protein>
    <submittedName>
        <fullName evidence="2">Uncharacterized protein</fullName>
    </submittedName>
</protein>
<evidence type="ECO:0000313" key="2">
    <source>
        <dbReference type="EMBL" id="KAF8873016.1"/>
    </source>
</evidence>
<dbReference type="EMBL" id="JADNYJ010000249">
    <property type="protein sequence ID" value="KAF8873016.1"/>
    <property type="molecule type" value="Genomic_DNA"/>
</dbReference>
<sequence length="53" mass="6508">MQYVRVQSFYTNWLNLLHHAFRPLLNLKSRRSVFFIEVYVAYCFFLPHFPILA</sequence>
<keyword evidence="3" id="KW-1185">Reference proteome</keyword>
<feature type="transmembrane region" description="Helical" evidence="1">
    <location>
        <begin position="32"/>
        <end position="51"/>
    </location>
</feature>
<dbReference type="Proteomes" id="UP000724874">
    <property type="component" value="Unassembled WGS sequence"/>
</dbReference>
<reference evidence="2" key="1">
    <citation type="submission" date="2020-11" db="EMBL/GenBank/DDBJ databases">
        <authorList>
            <consortium name="DOE Joint Genome Institute"/>
            <person name="Ahrendt S."/>
            <person name="Riley R."/>
            <person name="Andreopoulos W."/>
            <person name="LaButti K."/>
            <person name="Pangilinan J."/>
            <person name="Ruiz-duenas F.J."/>
            <person name="Barrasa J.M."/>
            <person name="Sanchez-Garcia M."/>
            <person name="Camarero S."/>
            <person name="Miyauchi S."/>
            <person name="Serrano A."/>
            <person name="Linde D."/>
            <person name="Babiker R."/>
            <person name="Drula E."/>
            <person name="Ayuso-Fernandez I."/>
            <person name="Pacheco R."/>
            <person name="Padilla G."/>
            <person name="Ferreira P."/>
            <person name="Barriuso J."/>
            <person name="Kellner H."/>
            <person name="Castanera R."/>
            <person name="Alfaro M."/>
            <person name="Ramirez L."/>
            <person name="Pisabarro A.G."/>
            <person name="Kuo A."/>
            <person name="Tritt A."/>
            <person name="Lipzen A."/>
            <person name="He G."/>
            <person name="Yan M."/>
            <person name="Ng V."/>
            <person name="Cullen D."/>
            <person name="Martin F."/>
            <person name="Rosso M.-N."/>
            <person name="Henrissat B."/>
            <person name="Hibbett D."/>
            <person name="Martinez A.T."/>
            <person name="Grigoriev I.V."/>
        </authorList>
    </citation>
    <scope>NUCLEOTIDE SEQUENCE</scope>
    <source>
        <strain evidence="2">AH 44721</strain>
    </source>
</reference>
<keyword evidence="1" id="KW-0812">Transmembrane</keyword>
<gene>
    <name evidence="2" type="ORF">CPB84DRAFT_1798779</name>
</gene>
<proteinExistence type="predicted"/>
<name>A0A9P5TFZ6_GYMJU</name>